<dbReference type="Proteomes" id="UP000316095">
    <property type="component" value="Unassembled WGS sequence"/>
</dbReference>
<sequence precursor="true">MLRLMMLSCLMGGMLCSPLFAQTYTTKKGQNPAFAEVTDDPALPRVLIVGDSISIGYTPALREILKGKANVHRIPTNGGPTSRGIDNIDQWLGDGNWDVIHFNWGLHDIVYMTKEGVKNSDQKGQHQVPIADYEKNLRALVERMEKTGAALIWRNTTPVPENSAYRVAGEELPYNAVAAKIMKEHNIPTDDHYTYVMKHMAEVQRPENVHFTQAGSRKLAELAAKAIEAQLK</sequence>
<evidence type="ECO:0000256" key="1">
    <source>
        <dbReference type="SAM" id="SignalP"/>
    </source>
</evidence>
<dbReference type="PANTHER" id="PTHR30383:SF26">
    <property type="entry name" value="SGNH HYDROLASE-TYPE ESTERASE DOMAIN-CONTAINING PROTEIN"/>
    <property type="match status" value="1"/>
</dbReference>
<name>A0A5C5XN58_9PLAN</name>
<dbReference type="GO" id="GO:0004622">
    <property type="term" value="F:phosphatidylcholine lysophospholipase activity"/>
    <property type="evidence" value="ECO:0007669"/>
    <property type="project" value="TreeGrafter"/>
</dbReference>
<keyword evidence="3" id="KW-1185">Reference proteome</keyword>
<feature type="signal peptide" evidence="1">
    <location>
        <begin position="1"/>
        <end position="21"/>
    </location>
</feature>
<dbReference type="SUPFAM" id="SSF52266">
    <property type="entry name" value="SGNH hydrolase"/>
    <property type="match status" value="1"/>
</dbReference>
<dbReference type="EMBL" id="SJPG01000001">
    <property type="protein sequence ID" value="TWT64148.1"/>
    <property type="molecule type" value="Genomic_DNA"/>
</dbReference>
<dbReference type="CDD" id="cd00229">
    <property type="entry name" value="SGNH_hydrolase"/>
    <property type="match status" value="1"/>
</dbReference>
<evidence type="ECO:0008006" key="4">
    <source>
        <dbReference type="Google" id="ProtNLM"/>
    </source>
</evidence>
<dbReference type="AlphaFoldDB" id="A0A5C5XN58"/>
<comment type="caution">
    <text evidence="2">The sequence shown here is derived from an EMBL/GenBank/DDBJ whole genome shotgun (WGS) entry which is preliminary data.</text>
</comment>
<evidence type="ECO:0000313" key="2">
    <source>
        <dbReference type="EMBL" id="TWT64148.1"/>
    </source>
</evidence>
<proteinExistence type="predicted"/>
<dbReference type="OrthoDB" id="9815670at2"/>
<dbReference type="RefSeq" id="WP_146505888.1">
    <property type="nucleotide sequence ID" value="NZ_SJPG01000001.1"/>
</dbReference>
<reference evidence="2 3" key="1">
    <citation type="submission" date="2019-02" db="EMBL/GenBank/DDBJ databases">
        <title>Deep-cultivation of Planctomycetes and their phenomic and genomic characterization uncovers novel biology.</title>
        <authorList>
            <person name="Wiegand S."/>
            <person name="Jogler M."/>
            <person name="Boedeker C."/>
            <person name="Pinto D."/>
            <person name="Vollmers J."/>
            <person name="Rivas-Marin E."/>
            <person name="Kohn T."/>
            <person name="Peeters S.H."/>
            <person name="Heuer A."/>
            <person name="Rast P."/>
            <person name="Oberbeckmann S."/>
            <person name="Bunk B."/>
            <person name="Jeske O."/>
            <person name="Meyerdierks A."/>
            <person name="Storesund J.E."/>
            <person name="Kallscheuer N."/>
            <person name="Luecker S."/>
            <person name="Lage O.M."/>
            <person name="Pohl T."/>
            <person name="Merkel B.J."/>
            <person name="Hornburger P."/>
            <person name="Mueller R.-W."/>
            <person name="Bruemmer F."/>
            <person name="Labrenz M."/>
            <person name="Spormann A.M."/>
            <person name="Op Den Camp H."/>
            <person name="Overmann J."/>
            <person name="Amann R."/>
            <person name="Jetten M.S.M."/>
            <person name="Mascher T."/>
            <person name="Medema M.H."/>
            <person name="Devos D.P."/>
            <person name="Kaster A.-K."/>
            <person name="Ovreas L."/>
            <person name="Rohde M."/>
            <person name="Galperin M.Y."/>
            <person name="Jogler C."/>
        </authorList>
    </citation>
    <scope>NUCLEOTIDE SEQUENCE [LARGE SCALE GENOMIC DNA]</scope>
    <source>
        <strain evidence="2 3">Pan54</strain>
    </source>
</reference>
<dbReference type="Gene3D" id="3.40.50.1110">
    <property type="entry name" value="SGNH hydrolase"/>
    <property type="match status" value="1"/>
</dbReference>
<feature type="chain" id="PRO_5022983292" description="GDSL-like Lipase/Acylhydrolase" evidence="1">
    <location>
        <begin position="22"/>
        <end position="232"/>
    </location>
</feature>
<evidence type="ECO:0000313" key="3">
    <source>
        <dbReference type="Proteomes" id="UP000316095"/>
    </source>
</evidence>
<dbReference type="InterPro" id="IPR036514">
    <property type="entry name" value="SGNH_hydro_sf"/>
</dbReference>
<dbReference type="PANTHER" id="PTHR30383">
    <property type="entry name" value="THIOESTERASE 1/PROTEASE 1/LYSOPHOSPHOLIPASE L1"/>
    <property type="match status" value="1"/>
</dbReference>
<keyword evidence="1" id="KW-0732">Signal</keyword>
<organism evidence="2 3">
    <name type="scientific">Rubinisphaera italica</name>
    <dbReference type="NCBI Taxonomy" id="2527969"/>
    <lineage>
        <taxon>Bacteria</taxon>
        <taxon>Pseudomonadati</taxon>
        <taxon>Planctomycetota</taxon>
        <taxon>Planctomycetia</taxon>
        <taxon>Planctomycetales</taxon>
        <taxon>Planctomycetaceae</taxon>
        <taxon>Rubinisphaera</taxon>
    </lineage>
</organism>
<protein>
    <recommendedName>
        <fullName evidence="4">GDSL-like Lipase/Acylhydrolase</fullName>
    </recommendedName>
</protein>
<dbReference type="InterPro" id="IPR051532">
    <property type="entry name" value="Ester_Hydrolysis_Enzymes"/>
</dbReference>
<gene>
    <name evidence="2" type="ORF">Pan54_49090</name>
</gene>
<accession>A0A5C5XN58</accession>